<dbReference type="PROSITE" id="PS51257">
    <property type="entry name" value="PROKAR_LIPOPROTEIN"/>
    <property type="match status" value="1"/>
</dbReference>
<evidence type="ECO:0008006" key="5">
    <source>
        <dbReference type="Google" id="ProtNLM"/>
    </source>
</evidence>
<evidence type="ECO:0000256" key="2">
    <source>
        <dbReference type="SAM" id="SignalP"/>
    </source>
</evidence>
<sequence length="279" mass="29724">MKYALKFTMFLAFLAFVASCDDDDDTSDIPGLDEETVYQLESVSEDGISAEVTFIRLDEASTEVRIELFDEPERAEPYPVYILMNTAAEGGDIVLSLGEVSGTAGESAITITETSDGTPITYEDFISYDGHINVYESPGNLDSVIAQGDIGGNELTGESTEYVLNTLDVEGISGTATFYERANGEALATIMLEGTPEGGIHPAHIHMNSAAEGGDIAFTFTPVDGTTGMSTTHVAALDDSTAFGYEDVLEYNGYINVHLSAEELSTIVAQGDIGSNVEE</sequence>
<comment type="similarity">
    <text evidence="1">Belongs to the Cu-Zn superoxide dismutase family.</text>
</comment>
<dbReference type="Proteomes" id="UP001500298">
    <property type="component" value="Unassembled WGS sequence"/>
</dbReference>
<accession>A0ABP9D7F1</accession>
<keyword evidence="4" id="KW-1185">Reference proteome</keyword>
<evidence type="ECO:0000256" key="1">
    <source>
        <dbReference type="ARBA" id="ARBA00010457"/>
    </source>
</evidence>
<reference evidence="4" key="1">
    <citation type="journal article" date="2019" name="Int. J. Syst. Evol. Microbiol.">
        <title>The Global Catalogue of Microorganisms (GCM) 10K type strain sequencing project: providing services to taxonomists for standard genome sequencing and annotation.</title>
        <authorList>
            <consortium name="The Broad Institute Genomics Platform"/>
            <consortium name="The Broad Institute Genome Sequencing Center for Infectious Disease"/>
            <person name="Wu L."/>
            <person name="Ma J."/>
        </authorList>
    </citation>
    <scope>NUCLEOTIDE SEQUENCE [LARGE SCALE GENOMIC DNA]</scope>
    <source>
        <strain evidence="4">JCM 18326</strain>
    </source>
</reference>
<proteinExistence type="inferred from homology"/>
<organism evidence="3 4">
    <name type="scientific">Algivirga pacifica</name>
    <dbReference type="NCBI Taxonomy" id="1162670"/>
    <lineage>
        <taxon>Bacteria</taxon>
        <taxon>Pseudomonadati</taxon>
        <taxon>Bacteroidota</taxon>
        <taxon>Cytophagia</taxon>
        <taxon>Cytophagales</taxon>
        <taxon>Flammeovirgaceae</taxon>
        <taxon>Algivirga</taxon>
    </lineage>
</organism>
<dbReference type="RefSeq" id="WP_345369938.1">
    <property type="nucleotide sequence ID" value="NZ_BAABJX010000020.1"/>
</dbReference>
<dbReference type="EMBL" id="BAABJX010000020">
    <property type="protein sequence ID" value="GAA4828058.1"/>
    <property type="molecule type" value="Genomic_DNA"/>
</dbReference>
<evidence type="ECO:0000313" key="3">
    <source>
        <dbReference type="EMBL" id="GAA4828058.1"/>
    </source>
</evidence>
<dbReference type="SUPFAM" id="SSF49329">
    <property type="entry name" value="Cu,Zn superoxide dismutase-like"/>
    <property type="match status" value="2"/>
</dbReference>
<keyword evidence="2" id="KW-0732">Signal</keyword>
<feature type="signal peptide" evidence="2">
    <location>
        <begin position="1"/>
        <end position="20"/>
    </location>
</feature>
<name>A0ABP9D7F1_9BACT</name>
<evidence type="ECO:0000313" key="4">
    <source>
        <dbReference type="Proteomes" id="UP001500298"/>
    </source>
</evidence>
<dbReference type="InterPro" id="IPR036423">
    <property type="entry name" value="SOD-like_Cu/Zn_dom_sf"/>
</dbReference>
<gene>
    <name evidence="3" type="ORF">GCM10023331_11250</name>
</gene>
<comment type="caution">
    <text evidence="3">The sequence shown here is derived from an EMBL/GenBank/DDBJ whole genome shotgun (WGS) entry which is preliminary data.</text>
</comment>
<protein>
    <recommendedName>
        <fullName evidence="5">CHRD domain-containing protein</fullName>
    </recommendedName>
</protein>
<feature type="chain" id="PRO_5047522306" description="CHRD domain-containing protein" evidence="2">
    <location>
        <begin position="21"/>
        <end position="279"/>
    </location>
</feature>